<sequence>MDFVDSHAGSPATRPIAVCSRPLTTTARRIRPRSAAPPPPGVGSVGGGREACRQAYLKQAGGVSGGAFSPAWTGGVSIPASGLSMSTALLLSLLAVSGAAAPAAAAAAAVAAAAAAPQSPPTTAPSPFSSTAFCSAWPPPPLRVCVGVPSAWRPASTRRLRRRSNASNASSAARSTAGRSRAPSALCSRRNSISCSWSTGAPPPPTPSWLWKGRRARSYGGGRCLSGGGLLPPRSRLRSRTQIGLTDDWSTGEASHRPEDGGAGWNCEWDDDVDLLTSFGFDGDGDGSGPADTDASTVDDAPSLSERDAARLEEVGIMVEELEGNRGGGTAAAAGATAAVWGTAGGAAATSDPSPSAAAAAARNDADIKELMRTARKGDLAGRAMDSARLRMTCGDPVFFAHLAELMQGVHRQSGGRKFLNHEEEMELGETVQRYRGLIEAQEKAEKDSGRRPRLRDVARSAGLSEEAFASVMQAGMEARQKLVVCNLALVVSLANKYKRSHFDCGCLQTLIQEGTIGLIRAAERYDPSKGFRFTTYAIWWIEARLRVSVQTEERFIHVPMWVKNQYNTVHRSVPKLRKSLGREPTSEELAAQVEIDTNSKVVVTPKRVEELETWVSFHRKHESLDVPLEVSTPVPADCSTIEDGVKAPDPSTESTSELEIQRDFLESCLCQDLSKIQRKILRMKVGLGGEKGKNRQEISRALKMPFNNVISEERKAFYKLRGLQRGGGYPSFEELK</sequence>
<gene>
    <name evidence="8" type="ORF">Esi_0084_0079</name>
</gene>
<dbReference type="STRING" id="2880.D7G7N1"/>
<dbReference type="InterPro" id="IPR013324">
    <property type="entry name" value="RNA_pol_sigma_r3/r4-like"/>
</dbReference>
<dbReference type="SUPFAM" id="SSF88659">
    <property type="entry name" value="Sigma3 and sigma4 domains of RNA polymerase sigma factors"/>
    <property type="match status" value="2"/>
</dbReference>
<evidence type="ECO:0000256" key="4">
    <source>
        <dbReference type="ARBA" id="ARBA00023125"/>
    </source>
</evidence>
<dbReference type="InterPro" id="IPR036388">
    <property type="entry name" value="WH-like_DNA-bd_sf"/>
</dbReference>
<dbReference type="NCBIfam" id="TIGR02937">
    <property type="entry name" value="sigma70-ECF"/>
    <property type="match status" value="1"/>
</dbReference>
<keyword evidence="9" id="KW-1185">Reference proteome</keyword>
<name>D7G7N1_ECTSI</name>
<comment type="similarity">
    <text evidence="1">Belongs to the sigma-70 factor family.</text>
</comment>
<evidence type="ECO:0000256" key="6">
    <source>
        <dbReference type="SAM" id="MobiDB-lite"/>
    </source>
</evidence>
<proteinExistence type="inferred from homology"/>
<evidence type="ECO:0000256" key="1">
    <source>
        <dbReference type="ARBA" id="ARBA00007788"/>
    </source>
</evidence>
<dbReference type="InterPro" id="IPR013325">
    <property type="entry name" value="RNA_pol_sigma_r2"/>
</dbReference>
<dbReference type="Pfam" id="PF04542">
    <property type="entry name" value="Sigma70_r2"/>
    <property type="match status" value="1"/>
</dbReference>
<keyword evidence="4" id="KW-0238">DNA-binding</keyword>
<reference evidence="8 9" key="1">
    <citation type="journal article" date="2010" name="Nature">
        <title>The Ectocarpus genome and the independent evolution of multicellularity in brown algae.</title>
        <authorList>
            <person name="Cock J.M."/>
            <person name="Sterck L."/>
            <person name="Rouze P."/>
            <person name="Scornet D."/>
            <person name="Allen A.E."/>
            <person name="Amoutzias G."/>
            <person name="Anthouard V."/>
            <person name="Artiguenave F."/>
            <person name="Aury J.M."/>
            <person name="Badger J.H."/>
            <person name="Beszteri B."/>
            <person name="Billiau K."/>
            <person name="Bonnet E."/>
            <person name="Bothwell J.H."/>
            <person name="Bowler C."/>
            <person name="Boyen C."/>
            <person name="Brownlee C."/>
            <person name="Carrano C.J."/>
            <person name="Charrier B."/>
            <person name="Cho G.Y."/>
            <person name="Coelho S.M."/>
            <person name="Collen J."/>
            <person name="Corre E."/>
            <person name="Da Silva C."/>
            <person name="Delage L."/>
            <person name="Delaroque N."/>
            <person name="Dittami S.M."/>
            <person name="Doulbeau S."/>
            <person name="Elias M."/>
            <person name="Farnham G."/>
            <person name="Gachon C.M."/>
            <person name="Gschloessl B."/>
            <person name="Heesch S."/>
            <person name="Jabbari K."/>
            <person name="Jubin C."/>
            <person name="Kawai H."/>
            <person name="Kimura K."/>
            <person name="Kloareg B."/>
            <person name="Kupper F.C."/>
            <person name="Lang D."/>
            <person name="Le Bail A."/>
            <person name="Leblanc C."/>
            <person name="Lerouge P."/>
            <person name="Lohr M."/>
            <person name="Lopez P.J."/>
            <person name="Martens C."/>
            <person name="Maumus F."/>
            <person name="Michel G."/>
            <person name="Miranda-Saavedra D."/>
            <person name="Morales J."/>
            <person name="Moreau H."/>
            <person name="Motomura T."/>
            <person name="Nagasato C."/>
            <person name="Napoli C.A."/>
            <person name="Nelson D.R."/>
            <person name="Nyvall-Collen P."/>
            <person name="Peters A.F."/>
            <person name="Pommier C."/>
            <person name="Potin P."/>
            <person name="Poulain J."/>
            <person name="Quesneville H."/>
            <person name="Read B."/>
            <person name="Rensing S.A."/>
            <person name="Ritter A."/>
            <person name="Rousvoal S."/>
            <person name="Samanta M."/>
            <person name="Samson G."/>
            <person name="Schroeder D.C."/>
            <person name="Segurens B."/>
            <person name="Strittmatter M."/>
            <person name="Tonon T."/>
            <person name="Tregear J.W."/>
            <person name="Valentin K."/>
            <person name="von Dassow P."/>
            <person name="Yamagishi T."/>
            <person name="Van de Peer Y."/>
            <person name="Wincker P."/>
        </authorList>
    </citation>
    <scope>NUCLEOTIDE SEQUENCE [LARGE SCALE GENOMIC DNA]</scope>
    <source>
        <strain evidence="9">Ec32 / CCAP1310/4</strain>
    </source>
</reference>
<evidence type="ECO:0000259" key="7">
    <source>
        <dbReference type="Pfam" id="PF04542"/>
    </source>
</evidence>
<dbReference type="PANTHER" id="PTHR30603">
    <property type="entry name" value="RNA POLYMERASE SIGMA FACTOR RPO"/>
    <property type="match status" value="1"/>
</dbReference>
<dbReference type="EMBL" id="FN649075">
    <property type="protein sequence ID" value="CBJ27770.1"/>
    <property type="molecule type" value="Genomic_DNA"/>
</dbReference>
<dbReference type="GO" id="GO:0006352">
    <property type="term" value="P:DNA-templated transcription initiation"/>
    <property type="evidence" value="ECO:0007669"/>
    <property type="project" value="InterPro"/>
</dbReference>
<dbReference type="eggNOG" id="ENOG502QVXR">
    <property type="taxonomic scope" value="Eukaryota"/>
</dbReference>
<feature type="region of interest" description="Disordered" evidence="6">
    <location>
        <begin position="27"/>
        <end position="48"/>
    </location>
</feature>
<dbReference type="Gene3D" id="1.20.120.1810">
    <property type="match status" value="1"/>
</dbReference>
<dbReference type="GO" id="GO:0016987">
    <property type="term" value="F:sigma factor activity"/>
    <property type="evidence" value="ECO:0007669"/>
    <property type="project" value="UniProtKB-KW"/>
</dbReference>
<evidence type="ECO:0000256" key="5">
    <source>
        <dbReference type="ARBA" id="ARBA00023163"/>
    </source>
</evidence>
<organism evidence="8 9">
    <name type="scientific">Ectocarpus siliculosus</name>
    <name type="common">Brown alga</name>
    <name type="synonym">Conferva siliculosa</name>
    <dbReference type="NCBI Taxonomy" id="2880"/>
    <lineage>
        <taxon>Eukaryota</taxon>
        <taxon>Sar</taxon>
        <taxon>Stramenopiles</taxon>
        <taxon>Ochrophyta</taxon>
        <taxon>PX clade</taxon>
        <taxon>Phaeophyceae</taxon>
        <taxon>Ectocarpales</taxon>
        <taxon>Ectocarpaceae</taxon>
        <taxon>Ectocarpus</taxon>
    </lineage>
</organism>
<keyword evidence="2" id="KW-0805">Transcription regulation</keyword>
<keyword evidence="5" id="KW-0804">Transcription</keyword>
<dbReference type="GO" id="GO:0003677">
    <property type="term" value="F:DNA binding"/>
    <property type="evidence" value="ECO:0007669"/>
    <property type="project" value="UniProtKB-KW"/>
</dbReference>
<feature type="compositionally biased region" description="Low complexity" evidence="6">
    <location>
        <begin position="165"/>
        <end position="185"/>
    </location>
</feature>
<keyword evidence="3" id="KW-0731">Sigma factor</keyword>
<feature type="compositionally biased region" description="Polar residues" evidence="6">
    <location>
        <begin position="189"/>
        <end position="199"/>
    </location>
</feature>
<feature type="domain" description="RNA polymerase sigma-70 region 2" evidence="7">
    <location>
        <begin position="483"/>
        <end position="546"/>
    </location>
</feature>
<dbReference type="SUPFAM" id="SSF88946">
    <property type="entry name" value="Sigma2 domain of RNA polymerase sigma factors"/>
    <property type="match status" value="1"/>
</dbReference>
<protein>
    <submittedName>
        <fullName evidence="8">RNA polymerase sigma factor, cyanobacterial RpoD-like family</fullName>
    </submittedName>
</protein>
<evidence type="ECO:0000313" key="8">
    <source>
        <dbReference type="EMBL" id="CBJ27770.1"/>
    </source>
</evidence>
<evidence type="ECO:0000256" key="3">
    <source>
        <dbReference type="ARBA" id="ARBA00023082"/>
    </source>
</evidence>
<dbReference type="Gene3D" id="1.10.10.10">
    <property type="entry name" value="Winged helix-like DNA-binding domain superfamily/Winged helix DNA-binding domain"/>
    <property type="match status" value="1"/>
</dbReference>
<evidence type="ECO:0000256" key="2">
    <source>
        <dbReference type="ARBA" id="ARBA00023015"/>
    </source>
</evidence>
<dbReference type="InterPro" id="IPR050239">
    <property type="entry name" value="Sigma-70_RNA_pol_init_factors"/>
</dbReference>
<feature type="region of interest" description="Disordered" evidence="6">
    <location>
        <begin position="279"/>
        <end position="303"/>
    </location>
</feature>
<dbReference type="InterPro" id="IPR014284">
    <property type="entry name" value="RNA_pol_sigma-70_dom"/>
</dbReference>
<dbReference type="OrthoDB" id="10551205at2759"/>
<dbReference type="InterPro" id="IPR000943">
    <property type="entry name" value="RNA_pol_sigma70"/>
</dbReference>
<dbReference type="PRINTS" id="PR00046">
    <property type="entry name" value="SIGMA70FCT"/>
</dbReference>
<dbReference type="AlphaFoldDB" id="D7G7N1"/>
<feature type="region of interest" description="Disordered" evidence="6">
    <location>
        <begin position="156"/>
        <end position="213"/>
    </location>
</feature>
<dbReference type="PANTHER" id="PTHR30603:SF47">
    <property type="entry name" value="RNA POLYMERASE SIGMA FACTOR SIGD, CHLOROPLASTIC"/>
    <property type="match status" value="1"/>
</dbReference>
<evidence type="ECO:0000313" key="9">
    <source>
        <dbReference type="Proteomes" id="UP000002630"/>
    </source>
</evidence>
<dbReference type="Proteomes" id="UP000002630">
    <property type="component" value="Linkage Group LG21"/>
</dbReference>
<accession>D7G7N1</accession>
<dbReference type="InParanoid" id="D7G7N1"/>
<dbReference type="EMBL" id="FN649746">
    <property type="protein sequence ID" value="CBJ27770.1"/>
    <property type="molecule type" value="Genomic_DNA"/>
</dbReference>
<dbReference type="InterPro" id="IPR007627">
    <property type="entry name" value="RNA_pol_sigma70_r2"/>
</dbReference>